<keyword evidence="6 12" id="KW-0812">Transmembrane</keyword>
<dbReference type="CDD" id="cd00082">
    <property type="entry name" value="HisKA"/>
    <property type="match status" value="1"/>
</dbReference>
<evidence type="ECO:0000256" key="7">
    <source>
        <dbReference type="ARBA" id="ARBA00022777"/>
    </source>
</evidence>
<keyword evidence="5" id="KW-0808">Transferase</keyword>
<dbReference type="InterPro" id="IPR003594">
    <property type="entry name" value="HATPase_dom"/>
</dbReference>
<dbReference type="InterPro" id="IPR005467">
    <property type="entry name" value="His_kinase_dom"/>
</dbReference>
<evidence type="ECO:0000256" key="2">
    <source>
        <dbReference type="ARBA" id="ARBA00004236"/>
    </source>
</evidence>
<evidence type="ECO:0000256" key="8">
    <source>
        <dbReference type="ARBA" id="ARBA00022989"/>
    </source>
</evidence>
<comment type="caution">
    <text evidence="15">The sequence shown here is derived from an EMBL/GenBank/DDBJ whole genome shotgun (WGS) entry which is preliminary data.</text>
</comment>
<feature type="domain" description="HAMP" evidence="14">
    <location>
        <begin position="189"/>
        <end position="241"/>
    </location>
</feature>
<dbReference type="CDD" id="cd06225">
    <property type="entry name" value="HAMP"/>
    <property type="match status" value="1"/>
</dbReference>
<feature type="transmembrane region" description="Helical" evidence="12">
    <location>
        <begin position="168"/>
        <end position="188"/>
    </location>
</feature>
<keyword evidence="16" id="KW-1185">Reference proteome</keyword>
<evidence type="ECO:0000256" key="4">
    <source>
        <dbReference type="ARBA" id="ARBA00022553"/>
    </source>
</evidence>
<dbReference type="Pfam" id="PF00512">
    <property type="entry name" value="HisKA"/>
    <property type="match status" value="1"/>
</dbReference>
<evidence type="ECO:0000256" key="1">
    <source>
        <dbReference type="ARBA" id="ARBA00000085"/>
    </source>
</evidence>
<dbReference type="EC" id="2.7.13.3" evidence="3"/>
<dbReference type="InterPro" id="IPR050428">
    <property type="entry name" value="TCS_sensor_his_kinase"/>
</dbReference>
<dbReference type="GO" id="GO:0000155">
    <property type="term" value="F:phosphorelay sensor kinase activity"/>
    <property type="evidence" value="ECO:0007669"/>
    <property type="project" value="InterPro"/>
</dbReference>
<dbReference type="AlphaFoldDB" id="A0A917F351"/>
<dbReference type="Gene3D" id="3.30.565.10">
    <property type="entry name" value="Histidine kinase-like ATPase, C-terminal domain"/>
    <property type="match status" value="1"/>
</dbReference>
<dbReference type="RefSeq" id="WP_188779651.1">
    <property type="nucleotide sequence ID" value="NZ_BMKQ01000001.1"/>
</dbReference>
<keyword evidence="4" id="KW-0597">Phosphoprotein</keyword>
<comment type="subcellular location">
    <subcellularLocation>
        <location evidence="2">Cell membrane</location>
    </subcellularLocation>
</comment>
<dbReference type="InterPro" id="IPR003661">
    <property type="entry name" value="HisK_dim/P_dom"/>
</dbReference>
<evidence type="ECO:0000256" key="5">
    <source>
        <dbReference type="ARBA" id="ARBA00022679"/>
    </source>
</evidence>
<evidence type="ECO:0000256" key="11">
    <source>
        <dbReference type="SAM" id="MobiDB-lite"/>
    </source>
</evidence>
<evidence type="ECO:0000256" key="6">
    <source>
        <dbReference type="ARBA" id="ARBA00022692"/>
    </source>
</evidence>
<feature type="transmembrane region" description="Helical" evidence="12">
    <location>
        <begin position="21"/>
        <end position="44"/>
    </location>
</feature>
<keyword evidence="9" id="KW-0902">Two-component regulatory system</keyword>
<dbReference type="Pfam" id="PF02518">
    <property type="entry name" value="HATPase_c"/>
    <property type="match status" value="1"/>
</dbReference>
<evidence type="ECO:0000256" key="3">
    <source>
        <dbReference type="ARBA" id="ARBA00012438"/>
    </source>
</evidence>
<dbReference type="InterPro" id="IPR003660">
    <property type="entry name" value="HAMP_dom"/>
</dbReference>
<name>A0A917F351_9ACTN</name>
<dbReference type="SUPFAM" id="SSF158472">
    <property type="entry name" value="HAMP domain-like"/>
    <property type="match status" value="1"/>
</dbReference>
<dbReference type="SMART" id="SM00387">
    <property type="entry name" value="HATPase_c"/>
    <property type="match status" value="1"/>
</dbReference>
<dbReference type="SMART" id="SM00388">
    <property type="entry name" value="HisKA"/>
    <property type="match status" value="1"/>
</dbReference>
<dbReference type="Gene3D" id="1.10.287.130">
    <property type="match status" value="1"/>
</dbReference>
<keyword evidence="7 15" id="KW-0418">Kinase</keyword>
<accession>A0A917F351</accession>
<dbReference type="GO" id="GO:0005886">
    <property type="term" value="C:plasma membrane"/>
    <property type="evidence" value="ECO:0007669"/>
    <property type="project" value="UniProtKB-SubCell"/>
</dbReference>
<comment type="catalytic activity">
    <reaction evidence="1">
        <text>ATP + protein L-histidine = ADP + protein N-phospho-L-histidine.</text>
        <dbReference type="EC" id="2.7.13.3"/>
    </reaction>
</comment>
<evidence type="ECO:0000259" key="13">
    <source>
        <dbReference type="PROSITE" id="PS50109"/>
    </source>
</evidence>
<dbReference type="Pfam" id="PF00672">
    <property type="entry name" value="HAMP"/>
    <property type="match status" value="1"/>
</dbReference>
<proteinExistence type="predicted"/>
<dbReference type="InterPro" id="IPR004358">
    <property type="entry name" value="Sig_transdc_His_kin-like_C"/>
</dbReference>
<dbReference type="PROSITE" id="PS50885">
    <property type="entry name" value="HAMP"/>
    <property type="match status" value="1"/>
</dbReference>
<feature type="domain" description="Histidine kinase" evidence="13">
    <location>
        <begin position="249"/>
        <end position="463"/>
    </location>
</feature>
<dbReference type="Gene3D" id="6.10.340.10">
    <property type="match status" value="1"/>
</dbReference>
<feature type="region of interest" description="Disordered" evidence="11">
    <location>
        <begin position="458"/>
        <end position="478"/>
    </location>
</feature>
<reference evidence="15" key="2">
    <citation type="submission" date="2020-09" db="EMBL/GenBank/DDBJ databases">
        <authorList>
            <person name="Sun Q."/>
            <person name="Zhou Y."/>
        </authorList>
    </citation>
    <scope>NUCLEOTIDE SEQUENCE</scope>
    <source>
        <strain evidence="15">CGMCC 1.16067</strain>
    </source>
</reference>
<dbReference type="PROSITE" id="PS50109">
    <property type="entry name" value="HIS_KIN"/>
    <property type="match status" value="1"/>
</dbReference>
<evidence type="ECO:0000256" key="10">
    <source>
        <dbReference type="ARBA" id="ARBA00023136"/>
    </source>
</evidence>
<evidence type="ECO:0000313" key="16">
    <source>
        <dbReference type="Proteomes" id="UP000649179"/>
    </source>
</evidence>
<evidence type="ECO:0000259" key="14">
    <source>
        <dbReference type="PROSITE" id="PS50885"/>
    </source>
</evidence>
<reference evidence="15" key="1">
    <citation type="journal article" date="2014" name="Int. J. Syst. Evol. Microbiol.">
        <title>Complete genome sequence of Corynebacterium casei LMG S-19264T (=DSM 44701T), isolated from a smear-ripened cheese.</title>
        <authorList>
            <consortium name="US DOE Joint Genome Institute (JGI-PGF)"/>
            <person name="Walter F."/>
            <person name="Albersmeier A."/>
            <person name="Kalinowski J."/>
            <person name="Ruckert C."/>
        </authorList>
    </citation>
    <scope>NUCLEOTIDE SEQUENCE</scope>
    <source>
        <strain evidence="15">CGMCC 1.16067</strain>
    </source>
</reference>
<dbReference type="EMBL" id="BMKQ01000001">
    <property type="protein sequence ID" value="GGF46167.1"/>
    <property type="molecule type" value="Genomic_DNA"/>
</dbReference>
<evidence type="ECO:0000256" key="9">
    <source>
        <dbReference type="ARBA" id="ARBA00023012"/>
    </source>
</evidence>
<dbReference type="PANTHER" id="PTHR45436:SF5">
    <property type="entry name" value="SENSOR HISTIDINE KINASE TRCS"/>
    <property type="match status" value="1"/>
</dbReference>
<evidence type="ECO:0000313" key="15">
    <source>
        <dbReference type="EMBL" id="GGF46167.1"/>
    </source>
</evidence>
<protein>
    <recommendedName>
        <fullName evidence="3">histidine kinase</fullName>
        <ecNumber evidence="3">2.7.13.3</ecNumber>
    </recommendedName>
</protein>
<dbReference type="SUPFAM" id="SSF55874">
    <property type="entry name" value="ATPase domain of HSP90 chaperone/DNA topoisomerase II/histidine kinase"/>
    <property type="match status" value="1"/>
</dbReference>
<dbReference type="PRINTS" id="PR00344">
    <property type="entry name" value="BCTRLSENSOR"/>
</dbReference>
<keyword evidence="10 12" id="KW-0472">Membrane</keyword>
<gene>
    <name evidence="15" type="primary">mprB</name>
    <name evidence="15" type="ORF">GCM10011519_20100</name>
</gene>
<dbReference type="InterPro" id="IPR036890">
    <property type="entry name" value="HATPase_C_sf"/>
</dbReference>
<dbReference type="InterPro" id="IPR036097">
    <property type="entry name" value="HisK_dim/P_sf"/>
</dbReference>
<dbReference type="Proteomes" id="UP000649179">
    <property type="component" value="Unassembled WGS sequence"/>
</dbReference>
<sequence length="478" mass="51557">MPPVSRLREAVHYRRSLASRVTLLTTIAVGLAVAVVAGAAYYTVQRTSQSTLDSSLRSRAYAAAQFDAYQTLDPRDIPSIVSGASDVRIVLIDLRINTSFFFPDKRVRPGTSELAVALGKSRFSKRTMTVGGERYRVITVPGASRGTALMLAQSMEQTDQLLSRLRTVTFSLGAVGILLAALAGWGVARNGLRPVRRLTTSVEEIARTERLDPIEVEGKDEIARLSAAFNELLGSLSASRDRQRQLVADAGHELRTPLTSLRTNLELLSQSERESGPTLSPQSRRELLDDVSGQIGELTTLIGDLVELARDEEAGSVVHTVELSGIVETALTRVRRRATGPDGTDFDVHLEPWWLTGDATSLERAFTNLLDNAVKWSPDGGTVTVRLAQGSLVVDDEGPGIAEEDRPHVFDRFYRSKESRALPGSGLGLSIVHAVAERHGGTVSADRAPSGGARLTFQVPGSQQDPTPADDAAVFPSS</sequence>
<evidence type="ECO:0000256" key="12">
    <source>
        <dbReference type="SAM" id="Phobius"/>
    </source>
</evidence>
<dbReference type="SUPFAM" id="SSF47384">
    <property type="entry name" value="Homodimeric domain of signal transducing histidine kinase"/>
    <property type="match status" value="1"/>
</dbReference>
<dbReference type="PANTHER" id="PTHR45436">
    <property type="entry name" value="SENSOR HISTIDINE KINASE YKOH"/>
    <property type="match status" value="1"/>
</dbReference>
<organism evidence="15 16">
    <name type="scientific">Marmoricola endophyticus</name>
    <dbReference type="NCBI Taxonomy" id="2040280"/>
    <lineage>
        <taxon>Bacteria</taxon>
        <taxon>Bacillati</taxon>
        <taxon>Actinomycetota</taxon>
        <taxon>Actinomycetes</taxon>
        <taxon>Propionibacteriales</taxon>
        <taxon>Nocardioidaceae</taxon>
        <taxon>Marmoricola</taxon>
    </lineage>
</organism>
<dbReference type="CDD" id="cd00075">
    <property type="entry name" value="HATPase"/>
    <property type="match status" value="1"/>
</dbReference>
<dbReference type="SMART" id="SM00304">
    <property type="entry name" value="HAMP"/>
    <property type="match status" value="1"/>
</dbReference>
<keyword evidence="8 12" id="KW-1133">Transmembrane helix</keyword>